<reference evidence="1 2" key="1">
    <citation type="journal article" date="2015" name="Genome Announc.">
        <title>Complete Genome Sequence of the Type Strain Corynebacterium mustelae DSM 45274, Isolated from Various Tissues of a Male Ferret with Lethal Sepsis.</title>
        <authorList>
            <person name="Ruckert C."/>
            <person name="Eimer J."/>
            <person name="Winkler A."/>
            <person name="Tauch A."/>
        </authorList>
    </citation>
    <scope>NUCLEOTIDE SEQUENCE [LARGE SCALE GENOMIC DNA]</scope>
    <source>
        <strain evidence="1 2">DSM 45274</strain>
    </source>
</reference>
<dbReference type="RefSeq" id="WP_047262383.1">
    <property type="nucleotide sequence ID" value="NZ_CP011542.1"/>
</dbReference>
<evidence type="ECO:0000313" key="1">
    <source>
        <dbReference type="EMBL" id="AKK06338.1"/>
    </source>
</evidence>
<keyword evidence="2" id="KW-1185">Reference proteome</keyword>
<dbReference type="STRING" id="571915.CMUST_10110"/>
<dbReference type="AlphaFoldDB" id="A0A0G3H3D7"/>
<accession>A0A0G3H3D7</accession>
<sequence>MHVVQFIDTTLTTRNKSNYQKVVELVHEHQLDYLDNPTYLRAWYYTIRAITHTDEVAWRFFDHLVAAARILKST</sequence>
<dbReference type="PATRIC" id="fig|571915.4.peg.2146"/>
<evidence type="ECO:0000313" key="2">
    <source>
        <dbReference type="Proteomes" id="UP000035199"/>
    </source>
</evidence>
<dbReference type="Proteomes" id="UP000035199">
    <property type="component" value="Chromosome"/>
</dbReference>
<gene>
    <name evidence="1" type="ORF">CMUST_10110</name>
</gene>
<protein>
    <submittedName>
        <fullName evidence="1">Uncharacterized protein</fullName>
    </submittedName>
</protein>
<dbReference type="KEGG" id="cmv:CMUST_10110"/>
<dbReference type="EMBL" id="CP011542">
    <property type="protein sequence ID" value="AKK06338.1"/>
    <property type="molecule type" value="Genomic_DNA"/>
</dbReference>
<proteinExistence type="predicted"/>
<reference evidence="2" key="2">
    <citation type="submission" date="2015-05" db="EMBL/GenBank/DDBJ databases">
        <title>Complete genome sequence of Corynebacterium mustelae DSM 45274, isolated from various tissues of a male ferret with lethal sepsis.</title>
        <authorList>
            <person name="Ruckert C."/>
            <person name="Albersmeier A."/>
            <person name="Winkler A."/>
            <person name="Tauch A."/>
        </authorList>
    </citation>
    <scope>NUCLEOTIDE SEQUENCE [LARGE SCALE GENOMIC DNA]</scope>
    <source>
        <strain evidence="2">DSM 45274</strain>
    </source>
</reference>
<organism evidence="1 2">
    <name type="scientific">Corynebacterium mustelae</name>
    <dbReference type="NCBI Taxonomy" id="571915"/>
    <lineage>
        <taxon>Bacteria</taxon>
        <taxon>Bacillati</taxon>
        <taxon>Actinomycetota</taxon>
        <taxon>Actinomycetes</taxon>
        <taxon>Mycobacteriales</taxon>
        <taxon>Corynebacteriaceae</taxon>
        <taxon>Corynebacterium</taxon>
    </lineage>
</organism>
<name>A0A0G3H3D7_9CORY</name>